<protein>
    <submittedName>
        <fullName evidence="2">Uncharacterized protein</fullName>
    </submittedName>
</protein>
<dbReference type="AlphaFoldDB" id="A0AAW1I716"/>
<keyword evidence="1" id="KW-0472">Membrane</keyword>
<reference evidence="2" key="1">
    <citation type="submission" date="2024-03" db="EMBL/GenBank/DDBJ databases">
        <title>WGS assembly of Saponaria officinalis var. Norfolk2.</title>
        <authorList>
            <person name="Jenkins J."/>
            <person name="Shu S."/>
            <person name="Grimwood J."/>
            <person name="Barry K."/>
            <person name="Goodstein D."/>
            <person name="Schmutz J."/>
            <person name="Leebens-Mack J."/>
            <person name="Osbourn A."/>
        </authorList>
    </citation>
    <scope>NUCLEOTIDE SEQUENCE [LARGE SCALE GENOMIC DNA]</scope>
    <source>
        <strain evidence="2">JIC</strain>
    </source>
</reference>
<accession>A0AAW1I716</accession>
<evidence type="ECO:0000313" key="3">
    <source>
        <dbReference type="Proteomes" id="UP001443914"/>
    </source>
</evidence>
<dbReference type="Proteomes" id="UP001443914">
    <property type="component" value="Unassembled WGS sequence"/>
</dbReference>
<organism evidence="2 3">
    <name type="scientific">Saponaria officinalis</name>
    <name type="common">Common soapwort</name>
    <name type="synonym">Lychnis saponaria</name>
    <dbReference type="NCBI Taxonomy" id="3572"/>
    <lineage>
        <taxon>Eukaryota</taxon>
        <taxon>Viridiplantae</taxon>
        <taxon>Streptophyta</taxon>
        <taxon>Embryophyta</taxon>
        <taxon>Tracheophyta</taxon>
        <taxon>Spermatophyta</taxon>
        <taxon>Magnoliopsida</taxon>
        <taxon>eudicotyledons</taxon>
        <taxon>Gunneridae</taxon>
        <taxon>Pentapetalae</taxon>
        <taxon>Caryophyllales</taxon>
        <taxon>Caryophyllaceae</taxon>
        <taxon>Caryophylleae</taxon>
        <taxon>Saponaria</taxon>
    </lineage>
</organism>
<dbReference type="EMBL" id="JBDFQZ010000010">
    <property type="protein sequence ID" value="KAK9684413.1"/>
    <property type="molecule type" value="Genomic_DNA"/>
</dbReference>
<evidence type="ECO:0000313" key="2">
    <source>
        <dbReference type="EMBL" id="KAK9684413.1"/>
    </source>
</evidence>
<keyword evidence="1" id="KW-0812">Transmembrane</keyword>
<sequence length="213" mass="25424">MLLHGFIHTRTYWNAQDSCNIHYIKIPRNKVYFHLKQLCFLYFVLVLIPHTTIILLNYTSHKFSTSPYATQKMSNFLKKSLKLLILLFCISIFLFFLHILLHKSHLKNPLSPEIHTLNFRFESGRITRAAKLVISSFSSYKRLIHYYHNNNNVDNNNNNDNYESLRRCRKLLENTQLYDFTPFKRHHRKQPEVDPVYGDEKRIVPTGPNPLHH</sequence>
<feature type="transmembrane region" description="Helical" evidence="1">
    <location>
        <begin position="80"/>
        <end position="101"/>
    </location>
</feature>
<comment type="caution">
    <text evidence="2">The sequence shown here is derived from an EMBL/GenBank/DDBJ whole genome shotgun (WGS) entry which is preliminary data.</text>
</comment>
<name>A0AAW1I716_SAPOF</name>
<gene>
    <name evidence="2" type="ORF">RND81_10G208200</name>
</gene>
<proteinExistence type="predicted"/>
<keyword evidence="1" id="KW-1133">Transmembrane helix</keyword>
<evidence type="ECO:0000256" key="1">
    <source>
        <dbReference type="SAM" id="Phobius"/>
    </source>
</evidence>
<feature type="transmembrane region" description="Helical" evidence="1">
    <location>
        <begin position="38"/>
        <end position="60"/>
    </location>
</feature>
<keyword evidence="3" id="KW-1185">Reference proteome</keyword>